<dbReference type="EMBL" id="LR824010">
    <property type="protein sequence ID" value="CAD0197595.1"/>
    <property type="molecule type" value="Genomic_DNA"/>
</dbReference>
<reference evidence="2" key="1">
    <citation type="submission" date="2021-12" db="EMBL/GenBank/DDBJ databases">
        <authorList>
            <person name="King R."/>
        </authorList>
    </citation>
    <scope>NUCLEOTIDE SEQUENCE</scope>
</reference>
<name>A0A9N8KTG1_CHRIL</name>
<gene>
    <name evidence="2" type="ORF">CINC_LOCUS11875</name>
</gene>
<sequence length="116" mass="12975">MMVLAGKSPAHHFAFPRAMEVQEDFHQCNVLHNAVHRTSGVRNCSISAEEAHFLHQEPDSALRTPHSALQSAPAHPRDNRRHSVDVDTDVLPTNGEGKHREELGFKILESEITDPQ</sequence>
<keyword evidence="3" id="KW-1185">Reference proteome</keyword>
<evidence type="ECO:0000313" key="2">
    <source>
        <dbReference type="EMBL" id="CAD0197595.1"/>
    </source>
</evidence>
<organism evidence="2 3">
    <name type="scientific">Chrysodeixis includens</name>
    <name type="common">Soybean looper</name>
    <name type="synonym">Pseudoplusia includens</name>
    <dbReference type="NCBI Taxonomy" id="689277"/>
    <lineage>
        <taxon>Eukaryota</taxon>
        <taxon>Metazoa</taxon>
        <taxon>Ecdysozoa</taxon>
        <taxon>Arthropoda</taxon>
        <taxon>Hexapoda</taxon>
        <taxon>Insecta</taxon>
        <taxon>Pterygota</taxon>
        <taxon>Neoptera</taxon>
        <taxon>Endopterygota</taxon>
        <taxon>Lepidoptera</taxon>
        <taxon>Glossata</taxon>
        <taxon>Ditrysia</taxon>
        <taxon>Noctuoidea</taxon>
        <taxon>Noctuidae</taxon>
        <taxon>Plusiinae</taxon>
        <taxon>Chrysodeixis</taxon>
    </lineage>
</organism>
<accession>A0A9N8KTG1</accession>
<evidence type="ECO:0000256" key="1">
    <source>
        <dbReference type="SAM" id="MobiDB-lite"/>
    </source>
</evidence>
<dbReference type="Proteomes" id="UP001154114">
    <property type="component" value="Chromosome 7"/>
</dbReference>
<evidence type="ECO:0000313" key="3">
    <source>
        <dbReference type="Proteomes" id="UP001154114"/>
    </source>
</evidence>
<dbReference type="AlphaFoldDB" id="A0A9N8KTG1"/>
<protein>
    <submittedName>
        <fullName evidence="2">Uncharacterized protein</fullName>
    </submittedName>
</protein>
<feature type="compositionally biased region" description="Basic and acidic residues" evidence="1">
    <location>
        <begin position="75"/>
        <end position="85"/>
    </location>
</feature>
<feature type="region of interest" description="Disordered" evidence="1">
    <location>
        <begin position="55"/>
        <end position="116"/>
    </location>
</feature>
<proteinExistence type="predicted"/>